<dbReference type="Proteomes" id="UP000195412">
    <property type="component" value="Chromosome I"/>
</dbReference>
<accession>A0A1Y6JXX2</accession>
<dbReference type="PANTHER" id="PTHR12526">
    <property type="entry name" value="GLYCOSYLTRANSFERASE"/>
    <property type="match status" value="1"/>
</dbReference>
<dbReference type="InterPro" id="IPR001296">
    <property type="entry name" value="Glyco_trans_1"/>
</dbReference>
<dbReference type="Gene3D" id="3.40.50.2000">
    <property type="entry name" value="Glycogen Phosphorylase B"/>
    <property type="match status" value="3"/>
</dbReference>
<dbReference type="GO" id="GO:0047265">
    <property type="term" value="F:poly(glycerol-phosphate) alpha-glucosyltransferase activity"/>
    <property type="evidence" value="ECO:0007669"/>
    <property type="project" value="UniProtKB-EC"/>
</dbReference>
<proteinExistence type="predicted"/>
<dbReference type="AlphaFoldDB" id="A0A1Y6JXX2"/>
<feature type="domain" description="Glycosyl transferase family 1" evidence="3">
    <location>
        <begin position="317"/>
        <end position="479"/>
    </location>
</feature>
<dbReference type="RefSeq" id="WP_087741831.1">
    <property type="nucleotide sequence ID" value="NZ_LT854705.1"/>
</dbReference>
<protein>
    <submittedName>
        <fullName evidence="4">Poly(Glycerol-phosphate) alpha-glucosyltransferase</fullName>
        <ecNumber evidence="4">2.4.1.52</ecNumber>
    </submittedName>
</protein>
<evidence type="ECO:0000313" key="5">
    <source>
        <dbReference type="Proteomes" id="UP000195412"/>
    </source>
</evidence>
<dbReference type="EC" id="2.4.1.52" evidence="4"/>
<keyword evidence="2 4" id="KW-0808">Transferase</keyword>
<evidence type="ECO:0000256" key="1">
    <source>
        <dbReference type="ARBA" id="ARBA00022676"/>
    </source>
</evidence>
<name>A0A1Y6JXX2_9LACO</name>
<evidence type="ECO:0000313" key="4">
    <source>
        <dbReference type="EMBL" id="SMS13991.1"/>
    </source>
</evidence>
<organism evidence="4 5">
    <name type="scientific">Levilactobacillus zymae</name>
    <dbReference type="NCBI Taxonomy" id="267363"/>
    <lineage>
        <taxon>Bacteria</taxon>
        <taxon>Bacillati</taxon>
        <taxon>Bacillota</taxon>
        <taxon>Bacilli</taxon>
        <taxon>Lactobacillales</taxon>
        <taxon>Lactobacillaceae</taxon>
        <taxon>Levilactobacillus</taxon>
    </lineage>
</organism>
<reference evidence="5" key="1">
    <citation type="submission" date="2017-05" db="EMBL/GenBank/DDBJ databases">
        <authorList>
            <person name="Papadimitriou K."/>
        </authorList>
    </citation>
    <scope>NUCLEOTIDE SEQUENCE [LARGE SCALE GENOMIC DNA]</scope>
    <source>
        <strain evidence="5">ACA-DC 3411</strain>
    </source>
</reference>
<gene>
    <name evidence="4" type="ORF">LZ3411_0941</name>
</gene>
<dbReference type="SUPFAM" id="SSF53756">
    <property type="entry name" value="UDP-Glycosyltransferase/glycogen phosphorylase"/>
    <property type="match status" value="1"/>
</dbReference>
<dbReference type="CDD" id="cd04949">
    <property type="entry name" value="GT4_GtfA-like"/>
    <property type="match status" value="1"/>
</dbReference>
<sequence>MYYFLNDNLQFSKSGIEHAEIMRLRLFQKHGVPAKIVTRMFAMNLTDVLAQAQIDRQNFVNLFEFFCGSAEVPTRKVTLQSLALPLNSTQTRKDKQCQVFVQGKLLMIIYLRDAQSDEISNIQYFDVNGRTLKMTWWDVRGFKCLEQNFDWDGKIALEQYFGPDGQVHVEKSHLLNRAGQESISWRVLNYKQGSWTFRGMNELTRFFYDELNANGETNVMICDRTVECDWGLFHMHTPVYRVLHLHNNHVSDANDMLHSPLNNNYQNALDNWRQWDAVISATPEQSHDVAARFGTNIPAFTIPVGYVSDQTLAAPQVTEAQRQKDLIVHVARLAPEKQQNHSIEAFARIHQDFPAAKLELWGYANGDAAKALHQQVADLHLDDSVLFKGYTDDINAVYNRAVLGVLPSRAEGFSLTLLEAQAHGVPMIANDVKYGPSDIIQDGVSGVLTQDGQVDQLATAMRQLLADPKRLDEYRQAAYANAQRYSEDAVFAKWQELLDYFDQQTARTAQPIATALD</sequence>
<evidence type="ECO:0000259" key="3">
    <source>
        <dbReference type="Pfam" id="PF00534"/>
    </source>
</evidence>
<keyword evidence="1 4" id="KW-0328">Glycosyltransferase</keyword>
<dbReference type="EMBL" id="LT854705">
    <property type="protein sequence ID" value="SMS13991.1"/>
    <property type="molecule type" value="Genomic_DNA"/>
</dbReference>
<dbReference type="PANTHER" id="PTHR12526:SF629">
    <property type="entry name" value="TEICHURONIC ACID BIOSYNTHESIS GLYCOSYLTRANSFERASE TUAH-RELATED"/>
    <property type="match status" value="1"/>
</dbReference>
<dbReference type="Pfam" id="PF00534">
    <property type="entry name" value="Glycos_transf_1"/>
    <property type="match status" value="1"/>
</dbReference>
<evidence type="ECO:0000256" key="2">
    <source>
        <dbReference type="ARBA" id="ARBA00022679"/>
    </source>
</evidence>
<dbReference type="KEGG" id="lzy:LZ3411_0941"/>